<gene>
    <name evidence="2" type="ORF">RFI_24328</name>
</gene>
<organism evidence="2 3">
    <name type="scientific">Reticulomyxa filosa</name>
    <dbReference type="NCBI Taxonomy" id="46433"/>
    <lineage>
        <taxon>Eukaryota</taxon>
        <taxon>Sar</taxon>
        <taxon>Rhizaria</taxon>
        <taxon>Retaria</taxon>
        <taxon>Foraminifera</taxon>
        <taxon>Monothalamids</taxon>
        <taxon>Reticulomyxidae</taxon>
        <taxon>Reticulomyxa</taxon>
    </lineage>
</organism>
<feature type="transmembrane region" description="Helical" evidence="1">
    <location>
        <begin position="341"/>
        <end position="359"/>
    </location>
</feature>
<dbReference type="EMBL" id="ASPP01020867">
    <property type="protein sequence ID" value="ETO13049.1"/>
    <property type="molecule type" value="Genomic_DNA"/>
</dbReference>
<feature type="transmembrane region" description="Helical" evidence="1">
    <location>
        <begin position="235"/>
        <end position="258"/>
    </location>
</feature>
<reference evidence="2 3" key="1">
    <citation type="journal article" date="2013" name="Curr. Biol.">
        <title>The Genome of the Foraminiferan Reticulomyxa filosa.</title>
        <authorList>
            <person name="Glockner G."/>
            <person name="Hulsmann N."/>
            <person name="Schleicher M."/>
            <person name="Noegel A.A."/>
            <person name="Eichinger L."/>
            <person name="Gallinger C."/>
            <person name="Pawlowski J."/>
            <person name="Sierra R."/>
            <person name="Euteneuer U."/>
            <person name="Pillet L."/>
            <person name="Moustafa A."/>
            <person name="Platzer M."/>
            <person name="Groth M."/>
            <person name="Szafranski K."/>
            <person name="Schliwa M."/>
        </authorList>
    </citation>
    <scope>NUCLEOTIDE SEQUENCE [LARGE SCALE GENOMIC DNA]</scope>
</reference>
<keyword evidence="3" id="KW-1185">Reference proteome</keyword>
<feature type="transmembrane region" description="Helical" evidence="1">
    <location>
        <begin position="6"/>
        <end position="25"/>
    </location>
</feature>
<feature type="transmembrane region" description="Helical" evidence="1">
    <location>
        <begin position="210"/>
        <end position="228"/>
    </location>
</feature>
<feature type="transmembrane region" description="Helical" evidence="1">
    <location>
        <begin position="395"/>
        <end position="413"/>
    </location>
</feature>
<feature type="transmembrane region" description="Helical" evidence="1">
    <location>
        <begin position="290"/>
        <end position="313"/>
    </location>
</feature>
<keyword evidence="1" id="KW-0472">Membrane</keyword>
<accession>X6MGN6</accession>
<keyword evidence="1" id="KW-1133">Transmembrane helix</keyword>
<protein>
    <submittedName>
        <fullName evidence="2">Uncharacterized protein</fullName>
    </submittedName>
</protein>
<proteinExistence type="predicted"/>
<evidence type="ECO:0000313" key="2">
    <source>
        <dbReference type="EMBL" id="ETO13049.1"/>
    </source>
</evidence>
<name>X6MGN6_RETFI</name>
<dbReference type="Proteomes" id="UP000023152">
    <property type="component" value="Unassembled WGS sequence"/>
</dbReference>
<comment type="caution">
    <text evidence="2">The sequence shown here is derived from an EMBL/GenBank/DDBJ whole genome shotgun (WGS) entry which is preliminary data.</text>
</comment>
<evidence type="ECO:0000313" key="3">
    <source>
        <dbReference type="Proteomes" id="UP000023152"/>
    </source>
</evidence>
<keyword evidence="1" id="KW-0812">Transmembrane</keyword>
<sequence>MFAGIYMWFSCCLTAMVFVEILLWPSSALNSLVTKEEHTYKEQRRSYYKQSDDSKIKHNWQKPVLFEWISERRGGEGREVNSAKVLEILIMALFLTTQSIELYLSFERDQLVSPLLKCRCGLATATTLPSVSAFPSTSAKNEPERNSLSVSEGWPCCISSYPMRCLEVMKCCRGSVSMTNRKDRDTKVKSVSGMTNVNSHLSLSRRACPGWFKSIGHLLIFILLWVAINVCILPLYAVLACVIIGAIANVLLTTHFLYSVYYSYLQSLAQSRPYLWKEILANEMLPIQQVTAGSVLMSIASGLTFLFYLLFFFHCSCSSSSSSSPSSSSSYQLSHPTTAPFWLWIIPFGHCCACLGLSYTFLFDRVWLCTFNRLLFLSFLNNIKKKKKKRGTLRYYTSHIYTCIFMYICIFFFTPDKIEYKKNEKRYLTMYSATICVPPPTPFFHSLNVDNIPVVSCSVFCVVHVGANQVL</sequence>
<dbReference type="AlphaFoldDB" id="X6MGN6"/>
<evidence type="ECO:0000256" key="1">
    <source>
        <dbReference type="SAM" id="Phobius"/>
    </source>
</evidence>